<name>A0AA90PXM3_9HELI</name>
<organism evidence="2 3">
    <name type="scientific">Helicobacter cappadocius</name>
    <dbReference type="NCBI Taxonomy" id="3063998"/>
    <lineage>
        <taxon>Bacteria</taxon>
        <taxon>Pseudomonadati</taxon>
        <taxon>Campylobacterota</taxon>
        <taxon>Epsilonproteobacteria</taxon>
        <taxon>Campylobacterales</taxon>
        <taxon>Helicobacteraceae</taxon>
        <taxon>Helicobacter</taxon>
    </lineage>
</organism>
<reference evidence="1 3" key="3">
    <citation type="journal article" date="2024" name="Syst. Appl. Microbiol.">
        <title>Helicobacter cappadocius sp. nov., from lizards: The first psychrotrophic Helicobacter species.</title>
        <authorList>
            <person name="Aydin F."/>
            <person name="Tarhane S."/>
            <person name="Karakaya E."/>
            <person name="Abay S."/>
            <person name="Kayman T."/>
            <person name="Guran O."/>
            <person name="Bozkurt E."/>
            <person name="Uzum N."/>
            <person name="Avci A."/>
            <person name="Olgun K."/>
            <person name="Jablonski D."/>
            <person name="Guran C."/>
            <person name="Burcin Saticioglu I."/>
        </authorList>
    </citation>
    <scope>NUCLEOTIDE SEQUENCE [LARGE SCALE GENOMIC DNA]</scope>
    <source>
        <strain evidence="1">Faydin-H75</strain>
        <strain evidence="3">faydin-H76</strain>
    </source>
</reference>
<comment type="caution">
    <text evidence="2">The sequence shown here is derived from an EMBL/GenBank/DDBJ whole genome shotgun (WGS) entry which is preliminary data.</text>
</comment>
<evidence type="ECO:0000313" key="2">
    <source>
        <dbReference type="EMBL" id="MDP2538428.1"/>
    </source>
</evidence>
<dbReference type="RefSeq" id="WP_305516400.1">
    <property type="nucleotide sequence ID" value="NZ_JAUPEV010000001.1"/>
</dbReference>
<evidence type="ECO:0000313" key="3">
    <source>
        <dbReference type="Proteomes" id="UP001177258"/>
    </source>
</evidence>
<proteinExistence type="predicted"/>
<keyword evidence="4" id="KW-1185">Reference proteome</keyword>
<reference evidence="1" key="2">
    <citation type="submission" date="2023-07" db="EMBL/GenBank/DDBJ databases">
        <authorList>
            <person name="Aydin F."/>
            <person name="Tarhane S."/>
            <person name="Saticioglu I.B."/>
            <person name="Karakaya E."/>
            <person name="Abay S."/>
            <person name="Guran O."/>
            <person name="Bozkurt E."/>
            <person name="Uzum N."/>
            <person name="Olgun K."/>
            <person name="Jablonski D."/>
        </authorList>
    </citation>
    <scope>NUCLEOTIDE SEQUENCE</scope>
    <source>
        <strain evidence="1">Faydin-H75</strain>
    </source>
</reference>
<evidence type="ECO:0000313" key="1">
    <source>
        <dbReference type="EMBL" id="MDO7252561.1"/>
    </source>
</evidence>
<dbReference type="EMBL" id="JAUYZK010000001">
    <property type="protein sequence ID" value="MDP2538428.1"/>
    <property type="molecule type" value="Genomic_DNA"/>
</dbReference>
<protein>
    <submittedName>
        <fullName evidence="2">Uncharacterized protein</fullName>
    </submittedName>
</protein>
<evidence type="ECO:0000313" key="4">
    <source>
        <dbReference type="Proteomes" id="UP001240777"/>
    </source>
</evidence>
<dbReference type="Proteomes" id="UP001240777">
    <property type="component" value="Unassembled WGS sequence"/>
</dbReference>
<accession>A0AA90PXM3</accession>
<sequence>MKNIMNSDKNNKIMSSNAQNSVIAPPPLTFLKSNSLENFENPKKSRSTEKYNKSFIPVISFVLSTFLFSFSGELRADTLGDASCTLGDSASCAKLISEPNGVSLTPLGSDQYNLNFNMTHLDFNKWQNENLPNKVINLTANNAIINSNGKEIYGNNTETKFNFKNSVLNGTIYFYKFLSYGAIYPYRMSPDTLNFDGSYQGDSNPSLKDYAFVGDLKGHVAKSVTFNFANNANWKGNTSIDGWYTGHSSYTFNFTNSSLEGNITGPSDNDHIHYSTTTLNYNFSGNSDKGFALKGANGASSNISAARGAFNLSLDKGAKAYANITMNYNGFSGYDTQKVNLTLNDNSFLQGNVVSYMGTINANLTDSSMIGGIKNSTGTAWKWNLDNSSVDTKSAGITIGNGATFNFDLKNNSSLIGKAKLTNSNITVTLNNSSWQGGASGNRGNFNLNLDQGSKASGDITFTTDGTTYVGPLKANINLNNGSILEGKMSTTNGKITINADNDSKINGNLTLSGNFYNVSFNPSATVNLTKSSWVGNITIDNSGTSNNLNVNLTLNNNSSILGNITTTTGSTNLTLNAASSADTITSTGGNTTLNANSGSSVSTINNNGGTGKYTFDNSTLNTYNTKVSNGTLTLNNNSVLNNLVVTNGNANIFLNSGSTLNKINLTAAPSSTTTNITADNASIGNQIYVNNGAKAILNISNNSKIGTPSSASSTYSIGAAWGSINATIDNSNVYGALTWQDGTLNANFTNNSKLIGDIGFKSWPSPSAGNVNGSGNISFADSSMEGDINVLEKTKNKGTHTSLTLSFTGNSSYKGSINVTDGGTSNPGGASLNASFTNTALDIKEISASAAKSDSTLSFTNISNAKIGNIAFDNGTLTGDFSFSSLGNIINTNANSSISLKDTQAQSYGNIGSSAKTYNGSLLADFDFTPSTNSDTSDTDSNVSSNATSIGDIYLGSNSTANLSFTFAGLNADGSLINKQAITDPSTSNTRNVTITGGSDSSSFSFSNIGTLDLSLANSSDASSADGSAKDIIDSIAKDTGISLSNVKGSLGLLKTNVVLNTPSSNSSTLIANSIFSLAGTDTTNTMSKAALNTGNNHFKILKATFGNATLGLDNGTGIPVIIANNANNPSDVSSFYTLSNRTHTSATTDKNTEDGFVLNKSSDADIGYTNDNVEKHINFIFTEGSFDKNQSGYTGTISGGTANSTYGFYNAGSLNVSQITNYLGSLTLYQTSLVGVLGKSTQSTATDGSVSYLPKDVSIALDYSGEDSNPYGLAIVGTGKHNITFNFTDNDNAVKFGGTLLGGSTNKLAGSNNTDNQITIYGLEGLGDNNSVSNSLIDELKNAGVSFNQTDTSIDGSSLTDASSKAYINGYDNVNDTDKQSIAKGTTFKFLNTTFNSDLKESDYALDLTFASQSVAEQSNIKNAANDSSSLIINPNKLFPLSAASYKGTLIDLSDNIYDNSLSFLGEGAISNANNLVKIKLGTGKTTLTAIDTQSTLVLSNTDKVNAASSLNLSNTSLIGDWSNGGNFIFGDNALVDSNNNPELDSNNQPITFNSKFYGKISNSANTALNITLNENSILSSSNSNVINFYEGSLKNTSENTFDVPTISFNNKDNSKNKLILNNPGGMIKIEGLNSNINLSDDSSLISNNTSIIGDITTKINKQSSGVFADLSFNTTGKNSAGNPISNTFYQGDNIGLLKKDSTLSFVGKYSIRSSKYDSTTQTDSGWVNIALPGNKEGLNLELNNTGANVILSQAGSTVGWFAQGNYNIRGTNIKVENGMDSDNGTPVSSNMVFAKASDATQDTLLKTQDGSLLTSSTDASGNTKNINDYIEASSLSIAKRIQIRGGTQNYTFIGDSSIATSTDTTLLANFNTTINVNLINLGEALNSNAKVSGKNVSDILFASNTGGGNTQSAYNYTLKGTSLGDTTVSSGTAAKDSQKVKVNFSAIFDNRDLDKRVDSNNNAQTSLQYYSDNNTIGNTKLDIAKSALNGKLVLGTSSTQDLITANLDFYGNDSFTSNASISGGSSSSTFSFHHMDLDFNTSSSARLNIKGQALFDVANIKGVFDGVGSGTYSTSSIKAADGKTSTNGILAFSDGTAPSIDVSNIDNIDYTNLAQGGSFKGGVLNTTKGAYYTFIGANSQGFNTAAILDSTDNTISNKDQITTLGSNLDKATINVIDGGALIGKNLEGTQAGTSNTLNLLGKTSLAVDENKNISINSAGLTINATIDSSNAALWNGGATDAGVYSDFNIIDPQAQSDKNQSAIYHFTFNGNYGSVDYDHQFYKGSITGLSSASQFTFNNAGYLYDKQFENTQAMITLHNTVIKGNISTDNINLDFRPSSTHPEGLMGLSGNIIKADSTNTHQKNISFDFTGNTLSDKIINSSASDKSYYLAGDKGSEFSFINLTDNTSDTSLDTPEIKDGSISWQDSTTSNDGVFNTLAQAGVHLRAAQSTASVQEDGEKLLTGDYATLKGNKVPQNLDKDVSFNFYGSTIYGDTSDESINSSYSLGFIFDNRANAQDRLKASNDITETFKLQSTLNQSSFIGKSIQSDKDLSVALYGKGAFKNEDNTLTLKAGEGRALNILAKSDEGSMGVIAIDDSLSTAFAAGSTLDIQGAGFKGIYLTSTDKTDPKNPKGGSIKAVFDSNNELLENSILGTKDGSLNVSIDYTSPLDQTNSDHANNTDSSKAPTFIIGSGTTNLSFTDAGIIKINSSNKTIVDSITDSSSQTSWDSSSAGTYFGANSTLTSKNTSIIGDIYGNSFQTSANG</sequence>
<reference evidence="2 4" key="1">
    <citation type="submission" date="2023-07" db="EMBL/GenBank/DDBJ databases">
        <title>Unpublished Manusciprt.</title>
        <authorList>
            <person name="Aydin F."/>
            <person name="Tarhane S."/>
            <person name="Saticioglu I.B."/>
            <person name="Karakaya E."/>
            <person name="Abay S."/>
            <person name="Guran O."/>
            <person name="Bozkurt E."/>
            <person name="Uzum N."/>
            <person name="Olgun K."/>
            <person name="Jablonski D."/>
        </authorList>
    </citation>
    <scope>NUCLEOTIDE SEQUENCE</scope>
    <source>
        <strain evidence="4">faydin-H75</strain>
        <strain evidence="2">Faydin-H76</strain>
    </source>
</reference>
<gene>
    <name evidence="1" type="ORF">Q5I04_01325</name>
    <name evidence="2" type="ORF">Q5I06_01325</name>
</gene>
<dbReference type="EMBL" id="JAUPEV010000001">
    <property type="protein sequence ID" value="MDO7252561.1"/>
    <property type="molecule type" value="Genomic_DNA"/>
</dbReference>
<feature type="non-terminal residue" evidence="2">
    <location>
        <position position="2768"/>
    </location>
</feature>
<dbReference type="Proteomes" id="UP001177258">
    <property type="component" value="Unassembled WGS sequence"/>
</dbReference>